<dbReference type="Pfam" id="PF26054">
    <property type="entry name" value="PHD_G2E3"/>
    <property type="match status" value="1"/>
</dbReference>
<accession>A0A8D0FYU2</accession>
<proteinExistence type="predicted"/>
<evidence type="ECO:0000259" key="6">
    <source>
        <dbReference type="PROSITE" id="PS50089"/>
    </source>
</evidence>
<keyword evidence="3" id="KW-0862">Zinc</keyword>
<reference evidence="8" key="2">
    <citation type="submission" date="2025-09" db="UniProtKB">
        <authorList>
            <consortium name="Ensembl"/>
        </authorList>
    </citation>
    <scope>IDENTIFICATION</scope>
</reference>
<evidence type="ECO:0008006" key="10">
    <source>
        <dbReference type="Google" id="ProtNLM"/>
    </source>
</evidence>
<dbReference type="InterPro" id="IPR059102">
    <property type="entry name" value="PHD_PHF7/G2E3-like"/>
</dbReference>
<keyword evidence="2 4" id="KW-0863">Zinc-finger</keyword>
<dbReference type="InterPro" id="IPR011011">
    <property type="entry name" value="Znf_FYVE_PHD"/>
</dbReference>
<dbReference type="Ensembl" id="ENSSOCT00000022833.1">
    <property type="protein sequence ID" value="ENSSOCP00000022279.1"/>
    <property type="gene ID" value="ENSSOCG00000016583.1"/>
</dbReference>
<feature type="domain" description="RING-type" evidence="6">
    <location>
        <begin position="71"/>
        <end position="113"/>
    </location>
</feature>
<dbReference type="SUPFAM" id="SSF57903">
    <property type="entry name" value="FYVE/PHD zinc finger"/>
    <property type="match status" value="1"/>
</dbReference>
<feature type="compositionally biased region" description="Basic and acidic residues" evidence="5">
    <location>
        <begin position="222"/>
        <end position="233"/>
    </location>
</feature>
<dbReference type="InterPro" id="IPR034732">
    <property type="entry name" value="EPHD"/>
</dbReference>
<dbReference type="PROSITE" id="PS51805">
    <property type="entry name" value="EPHD"/>
    <property type="match status" value="1"/>
</dbReference>
<evidence type="ECO:0000256" key="1">
    <source>
        <dbReference type="ARBA" id="ARBA00022723"/>
    </source>
</evidence>
<sequence>QPHPAPCPEKCFVCGDSGAAITCCWEGCNCSFHLPCAMEGECITQYFYPSFCREHRPEQEVEAAPDKNTECLICLEPVEDRKSYHTMVCPACKHAWFHRGCIQVGAVPSCPRHGRDKHDFLVDMLTMGIRIPLRLVSFEPLIQRHSRCDARVCLCPRGREQAEERGPWELLLCSSCAAEGTHRRCSNLGTSRTSWECETSESSCPSPAPESGSRSRCRGPVRMRDRSRVERRAQNPYSRRGRRRGSSRALSPRSGPDPPPPAQ</sequence>
<evidence type="ECO:0000256" key="3">
    <source>
        <dbReference type="ARBA" id="ARBA00022833"/>
    </source>
</evidence>
<keyword evidence="1" id="KW-0479">Metal-binding</keyword>
<feature type="region of interest" description="Disordered" evidence="5">
    <location>
        <begin position="197"/>
        <end position="263"/>
    </location>
</feature>
<dbReference type="Proteomes" id="UP000694551">
    <property type="component" value="Unplaced"/>
</dbReference>
<evidence type="ECO:0000256" key="2">
    <source>
        <dbReference type="ARBA" id="ARBA00022771"/>
    </source>
</evidence>
<protein>
    <recommendedName>
        <fullName evidence="10">G2E3 ligase</fullName>
    </recommendedName>
</protein>
<organism evidence="8 9">
    <name type="scientific">Strix occidentalis caurina</name>
    <name type="common">northern spotted owl</name>
    <dbReference type="NCBI Taxonomy" id="311401"/>
    <lineage>
        <taxon>Eukaryota</taxon>
        <taxon>Metazoa</taxon>
        <taxon>Chordata</taxon>
        <taxon>Craniata</taxon>
        <taxon>Vertebrata</taxon>
        <taxon>Euteleostomi</taxon>
        <taxon>Archelosauria</taxon>
        <taxon>Archosauria</taxon>
        <taxon>Dinosauria</taxon>
        <taxon>Saurischia</taxon>
        <taxon>Theropoda</taxon>
        <taxon>Coelurosauria</taxon>
        <taxon>Aves</taxon>
        <taxon>Neognathae</taxon>
        <taxon>Neoaves</taxon>
        <taxon>Telluraves</taxon>
        <taxon>Strigiformes</taxon>
        <taxon>Strigidae</taxon>
        <taxon>Strix</taxon>
    </lineage>
</organism>
<dbReference type="GO" id="GO:0008270">
    <property type="term" value="F:zinc ion binding"/>
    <property type="evidence" value="ECO:0007669"/>
    <property type="project" value="UniProtKB-KW"/>
</dbReference>
<dbReference type="GO" id="GO:0005634">
    <property type="term" value="C:nucleus"/>
    <property type="evidence" value="ECO:0007669"/>
    <property type="project" value="TreeGrafter"/>
</dbReference>
<evidence type="ECO:0000259" key="7">
    <source>
        <dbReference type="PROSITE" id="PS51805"/>
    </source>
</evidence>
<dbReference type="PANTHER" id="PTHR12420:SF47">
    <property type="entry name" value="PHD FINGER PROTEIN 7"/>
    <property type="match status" value="1"/>
</dbReference>
<dbReference type="Gene3D" id="3.30.40.10">
    <property type="entry name" value="Zinc/RING finger domain, C3HC4 (zinc finger)"/>
    <property type="match status" value="2"/>
</dbReference>
<dbReference type="InterPro" id="IPR051188">
    <property type="entry name" value="PHD-type_Zinc_Finger"/>
</dbReference>
<evidence type="ECO:0000313" key="8">
    <source>
        <dbReference type="Ensembl" id="ENSSOCP00000022279.1"/>
    </source>
</evidence>
<evidence type="ECO:0000256" key="4">
    <source>
        <dbReference type="PROSITE-ProRule" id="PRU00175"/>
    </source>
</evidence>
<dbReference type="InterPro" id="IPR001841">
    <property type="entry name" value="Znf_RING"/>
</dbReference>
<feature type="domain" description="PHD-type" evidence="7">
    <location>
        <begin position="1"/>
        <end position="56"/>
    </location>
</feature>
<dbReference type="PANTHER" id="PTHR12420">
    <property type="entry name" value="PHD FINGER PROTEIN"/>
    <property type="match status" value="1"/>
</dbReference>
<keyword evidence="9" id="KW-1185">Reference proteome</keyword>
<dbReference type="PROSITE" id="PS50089">
    <property type="entry name" value="ZF_RING_2"/>
    <property type="match status" value="1"/>
</dbReference>
<reference evidence="8" key="1">
    <citation type="submission" date="2025-08" db="UniProtKB">
        <authorList>
            <consortium name="Ensembl"/>
        </authorList>
    </citation>
    <scope>IDENTIFICATION</scope>
</reference>
<evidence type="ECO:0000256" key="5">
    <source>
        <dbReference type="SAM" id="MobiDB-lite"/>
    </source>
</evidence>
<dbReference type="AlphaFoldDB" id="A0A8D0FYU2"/>
<dbReference type="InterPro" id="IPR013083">
    <property type="entry name" value="Znf_RING/FYVE/PHD"/>
</dbReference>
<evidence type="ECO:0000313" key="9">
    <source>
        <dbReference type="Proteomes" id="UP000694551"/>
    </source>
</evidence>
<name>A0A8D0FYU2_STROC</name>
<feature type="compositionally biased region" description="Low complexity" evidence="5">
    <location>
        <begin position="197"/>
        <end position="212"/>
    </location>
</feature>